<reference evidence="2 3" key="1">
    <citation type="submission" date="2021-06" db="EMBL/GenBank/DDBJ databases">
        <authorList>
            <person name="Palmer J.M."/>
        </authorList>
    </citation>
    <scope>NUCLEOTIDE SEQUENCE [LARGE SCALE GENOMIC DNA]</scope>
    <source>
        <strain evidence="2 3">AS_MEX2019</strain>
        <tissue evidence="2">Muscle</tissue>
    </source>
</reference>
<feature type="region of interest" description="Disordered" evidence="1">
    <location>
        <begin position="140"/>
        <end position="176"/>
    </location>
</feature>
<comment type="caution">
    <text evidence="2">The sequence shown here is derived from an EMBL/GenBank/DDBJ whole genome shotgun (WGS) entry which is preliminary data.</text>
</comment>
<evidence type="ECO:0000313" key="3">
    <source>
        <dbReference type="Proteomes" id="UP001469553"/>
    </source>
</evidence>
<dbReference type="EMBL" id="JAHRIP010078961">
    <property type="protein sequence ID" value="MEQ2312413.1"/>
    <property type="molecule type" value="Genomic_DNA"/>
</dbReference>
<sequence length="222" mass="24604">MCPSFARFEGLVVSILRGSSFPIIHCGSKRIGQAGEAMADHSCKSCTPDEEYTSKCTKKQGGQFIKLRGENHHLFTGAKNSATVAWRTILEKMGQQGKDCKYPGSGEGVSEKPTAATWPWFVLMDEVLGQRSSTTPPVLIASIPEETPGPSGAVGNQMEKEDSEPAGRGQKRKRDRYEMMELIRGEEGTENGQTVFHLRKNGTEIRCYIRNNKFCSDCFLKF</sequence>
<gene>
    <name evidence="2" type="ORF">AMECASPLE_030788</name>
</gene>
<dbReference type="Proteomes" id="UP001469553">
    <property type="component" value="Unassembled WGS sequence"/>
</dbReference>
<evidence type="ECO:0000256" key="1">
    <source>
        <dbReference type="SAM" id="MobiDB-lite"/>
    </source>
</evidence>
<name>A0ABV1A1J5_9TELE</name>
<evidence type="ECO:0000313" key="2">
    <source>
        <dbReference type="EMBL" id="MEQ2312413.1"/>
    </source>
</evidence>
<proteinExistence type="predicted"/>
<organism evidence="2 3">
    <name type="scientific">Ameca splendens</name>
    <dbReference type="NCBI Taxonomy" id="208324"/>
    <lineage>
        <taxon>Eukaryota</taxon>
        <taxon>Metazoa</taxon>
        <taxon>Chordata</taxon>
        <taxon>Craniata</taxon>
        <taxon>Vertebrata</taxon>
        <taxon>Euteleostomi</taxon>
        <taxon>Actinopterygii</taxon>
        <taxon>Neopterygii</taxon>
        <taxon>Teleostei</taxon>
        <taxon>Neoteleostei</taxon>
        <taxon>Acanthomorphata</taxon>
        <taxon>Ovalentaria</taxon>
        <taxon>Atherinomorphae</taxon>
        <taxon>Cyprinodontiformes</taxon>
        <taxon>Goodeidae</taxon>
        <taxon>Ameca</taxon>
    </lineage>
</organism>
<accession>A0ABV1A1J5</accession>
<keyword evidence="3" id="KW-1185">Reference proteome</keyword>
<protein>
    <submittedName>
        <fullName evidence="2">Uncharacterized protein</fullName>
    </submittedName>
</protein>